<feature type="signal peptide" evidence="4">
    <location>
        <begin position="1"/>
        <end position="24"/>
    </location>
</feature>
<evidence type="ECO:0000313" key="6">
    <source>
        <dbReference type="Proteomes" id="UP000789508"/>
    </source>
</evidence>
<dbReference type="EMBL" id="CAJVPS010003522">
    <property type="protein sequence ID" value="CAG8590569.1"/>
    <property type="molecule type" value="Genomic_DNA"/>
</dbReference>
<keyword evidence="2" id="KW-0677">Repeat</keyword>
<protein>
    <submittedName>
        <fullName evidence="5">4839_t:CDS:1</fullName>
    </submittedName>
</protein>
<feature type="transmembrane region" description="Helical" evidence="3">
    <location>
        <begin position="362"/>
        <end position="386"/>
    </location>
</feature>
<keyword evidence="3" id="KW-1133">Transmembrane helix</keyword>
<dbReference type="SUPFAM" id="SSF117281">
    <property type="entry name" value="Kelch motif"/>
    <property type="match status" value="2"/>
</dbReference>
<evidence type="ECO:0000256" key="2">
    <source>
        <dbReference type="ARBA" id="ARBA00022737"/>
    </source>
</evidence>
<evidence type="ECO:0000256" key="3">
    <source>
        <dbReference type="SAM" id="Phobius"/>
    </source>
</evidence>
<dbReference type="OrthoDB" id="432528at2759"/>
<dbReference type="Proteomes" id="UP000789508">
    <property type="component" value="Unassembled WGS sequence"/>
</dbReference>
<feature type="chain" id="PRO_5040435078" evidence="4">
    <location>
        <begin position="25"/>
        <end position="431"/>
    </location>
</feature>
<gene>
    <name evidence="5" type="ORF">ALEPTO_LOCUS7684</name>
</gene>
<organism evidence="5 6">
    <name type="scientific">Ambispora leptoticha</name>
    <dbReference type="NCBI Taxonomy" id="144679"/>
    <lineage>
        <taxon>Eukaryota</taxon>
        <taxon>Fungi</taxon>
        <taxon>Fungi incertae sedis</taxon>
        <taxon>Mucoromycota</taxon>
        <taxon>Glomeromycotina</taxon>
        <taxon>Glomeromycetes</taxon>
        <taxon>Archaeosporales</taxon>
        <taxon>Ambisporaceae</taxon>
        <taxon>Ambispora</taxon>
    </lineage>
</organism>
<keyword evidence="3" id="KW-0472">Membrane</keyword>
<comment type="caution">
    <text evidence="5">The sequence shown here is derived from an EMBL/GenBank/DDBJ whole genome shotgun (WGS) entry which is preliminary data.</text>
</comment>
<keyword evidence="4" id="KW-0732">Signal</keyword>
<dbReference type="Pfam" id="PF24681">
    <property type="entry name" value="Kelch_KLHDC2_KLHL20_DRC7"/>
    <property type="match status" value="1"/>
</dbReference>
<evidence type="ECO:0000313" key="5">
    <source>
        <dbReference type="EMBL" id="CAG8590569.1"/>
    </source>
</evidence>
<accession>A0A9N9C7Q5</accession>
<dbReference type="InterPro" id="IPR015915">
    <property type="entry name" value="Kelch-typ_b-propeller"/>
</dbReference>
<proteinExistence type="predicted"/>
<dbReference type="PANTHER" id="PTHR46093:SF18">
    <property type="entry name" value="FIBRONECTIN TYPE-III DOMAIN-CONTAINING PROTEIN"/>
    <property type="match status" value="1"/>
</dbReference>
<name>A0A9N9C7Q5_9GLOM</name>
<dbReference type="PANTHER" id="PTHR46093">
    <property type="entry name" value="ACYL-COA-BINDING DOMAIN-CONTAINING PROTEIN 5"/>
    <property type="match status" value="1"/>
</dbReference>
<evidence type="ECO:0000256" key="4">
    <source>
        <dbReference type="SAM" id="SignalP"/>
    </source>
</evidence>
<sequence>MNSFLKIIVLIIINLSILISQCNSIDTASLPREGNEAVLVGNKIYYIGGRTASPRNFNTFLLDLSSDFSATDPNFVQVSGLEYMPLPTWTSACLGEDNIIYIFGGTDASQPSLPEANTLYEIKSLNDTSLSWTTSSPKQGDTWPSARDGIFPIIDNLSRIFVWGGRNTGQDNTTTYIFESNSWKGHKLANTPNPRSSYSATLLNDGRIIYIGGTSRSPYPDVNILETSTSSEEIKNRVGHSALLHSDSISIIVYGGCYQSNEDITNSDYNEYSAVEIPDSDSVWILNTKTWTWSRPSVPSLSYITVTRGHTAVMYNGYMIIAFGVYGHYSFTSQVKVMDVRNLNSLAWVPTYKVANGHKLNLGLILGICGAIAGALAIFALVIFFIRRRKSLEYVTHSNNEPVSEIIATVKSRVIPAQVQDNFSIPEYNPS</sequence>
<keyword evidence="3" id="KW-0812">Transmembrane</keyword>
<dbReference type="AlphaFoldDB" id="A0A9N9C7Q5"/>
<keyword evidence="6" id="KW-1185">Reference proteome</keyword>
<reference evidence="5" key="1">
    <citation type="submission" date="2021-06" db="EMBL/GenBank/DDBJ databases">
        <authorList>
            <person name="Kallberg Y."/>
            <person name="Tangrot J."/>
            <person name="Rosling A."/>
        </authorList>
    </citation>
    <scope>NUCLEOTIDE SEQUENCE</scope>
    <source>
        <strain evidence="5">FL130A</strain>
    </source>
</reference>
<evidence type="ECO:0000256" key="1">
    <source>
        <dbReference type="ARBA" id="ARBA00022441"/>
    </source>
</evidence>
<keyword evidence="1" id="KW-0880">Kelch repeat</keyword>
<dbReference type="Gene3D" id="2.120.10.80">
    <property type="entry name" value="Kelch-type beta propeller"/>
    <property type="match status" value="2"/>
</dbReference>